<dbReference type="EMBL" id="JAXBLV010000099">
    <property type="protein sequence ID" value="MDY3559282.1"/>
    <property type="molecule type" value="Genomic_DNA"/>
</dbReference>
<gene>
    <name evidence="2" type="ORF">R5W23_006501</name>
</gene>
<evidence type="ECO:0000313" key="2">
    <source>
        <dbReference type="EMBL" id="MDY3559282.1"/>
    </source>
</evidence>
<feature type="region of interest" description="Disordered" evidence="1">
    <location>
        <begin position="117"/>
        <end position="170"/>
    </location>
</feature>
<reference evidence="3" key="1">
    <citation type="journal article" date="2023" name="Mar. Drugs">
        <title>Gemmata algarum, a Novel Planctomycete Isolated from an Algal Mat, Displays Antimicrobial Activity.</title>
        <authorList>
            <person name="Kumar G."/>
            <person name="Kallscheuer N."/>
            <person name="Kashif M."/>
            <person name="Ahamad S."/>
            <person name="Jagadeeshwari U."/>
            <person name="Pannikurungottu S."/>
            <person name="Haufschild T."/>
            <person name="Kabuu M."/>
            <person name="Sasikala C."/>
            <person name="Jogler C."/>
            <person name="Ramana C."/>
        </authorList>
    </citation>
    <scope>NUCLEOTIDE SEQUENCE [LARGE SCALE GENOMIC DNA]</scope>
    <source>
        <strain evidence="3">JC673</strain>
    </source>
</reference>
<keyword evidence="3" id="KW-1185">Reference proteome</keyword>
<organism evidence="2 3">
    <name type="scientific">Gemmata algarum</name>
    <dbReference type="NCBI Taxonomy" id="2975278"/>
    <lineage>
        <taxon>Bacteria</taxon>
        <taxon>Pseudomonadati</taxon>
        <taxon>Planctomycetota</taxon>
        <taxon>Planctomycetia</taxon>
        <taxon>Gemmatales</taxon>
        <taxon>Gemmataceae</taxon>
        <taxon>Gemmata</taxon>
    </lineage>
</organism>
<comment type="caution">
    <text evidence="2">The sequence shown here is derived from an EMBL/GenBank/DDBJ whole genome shotgun (WGS) entry which is preliminary data.</text>
</comment>
<name>A0ABU5EVF3_9BACT</name>
<sequence length="170" mass="17656">MLRVDTRIVLFWLAVAAVGLAPGCGRTQDVCLVEGRVTQGGRGVPGIAVMFIPVAQGAQPAARSTGITDENGRYALASDDGRAGVAAGTYRVCLIDTRALSRPAVALPAAVIKHLGPPKLDPSKTQATSSRVALAYNDPERTPIPPVEAKPGPQVFDFDVPVLPKPAPGK</sequence>
<accession>A0ABU5EVF3</accession>
<proteinExistence type="predicted"/>
<evidence type="ECO:0000256" key="1">
    <source>
        <dbReference type="SAM" id="MobiDB-lite"/>
    </source>
</evidence>
<evidence type="ECO:0000313" key="3">
    <source>
        <dbReference type="Proteomes" id="UP001272242"/>
    </source>
</evidence>
<protein>
    <submittedName>
        <fullName evidence="2">Carboxypeptidase-like regulatory domain-containing protein</fullName>
    </submittedName>
</protein>
<dbReference type="Proteomes" id="UP001272242">
    <property type="component" value="Unassembled WGS sequence"/>
</dbReference>
<dbReference type="RefSeq" id="WP_320686074.1">
    <property type="nucleotide sequence ID" value="NZ_JAXBLV010000099.1"/>
</dbReference>